<feature type="region of interest" description="Disordered" evidence="1">
    <location>
        <begin position="317"/>
        <end position="338"/>
    </location>
</feature>
<dbReference type="Proteomes" id="UP000526501">
    <property type="component" value="Unassembled WGS sequence"/>
</dbReference>
<dbReference type="GO" id="GO:0016787">
    <property type="term" value="F:hydrolase activity"/>
    <property type="evidence" value="ECO:0007669"/>
    <property type="project" value="UniProtKB-KW"/>
</dbReference>
<comment type="caution">
    <text evidence="2">The sequence shown here is derived from an EMBL/GenBank/DDBJ whole genome shotgun (WGS) entry which is preliminary data.</text>
</comment>
<dbReference type="AlphaFoldDB" id="A0A7X1E6S8"/>
<protein>
    <submittedName>
        <fullName evidence="2">Haloacid dehalogenase-like hydrolase</fullName>
    </submittedName>
</protein>
<dbReference type="InterPro" id="IPR023214">
    <property type="entry name" value="HAD_sf"/>
</dbReference>
<evidence type="ECO:0000313" key="3">
    <source>
        <dbReference type="Proteomes" id="UP000526501"/>
    </source>
</evidence>
<keyword evidence="3" id="KW-1185">Reference proteome</keyword>
<dbReference type="SUPFAM" id="SSF56784">
    <property type="entry name" value="HAD-like"/>
    <property type="match status" value="1"/>
</dbReference>
<organism evidence="2 3">
    <name type="scientific">Pelagicoccus albus</name>
    <dbReference type="NCBI Taxonomy" id="415222"/>
    <lineage>
        <taxon>Bacteria</taxon>
        <taxon>Pseudomonadati</taxon>
        <taxon>Verrucomicrobiota</taxon>
        <taxon>Opitutia</taxon>
        <taxon>Puniceicoccales</taxon>
        <taxon>Pelagicoccaceae</taxon>
        <taxon>Pelagicoccus</taxon>
    </lineage>
</organism>
<proteinExistence type="predicted"/>
<name>A0A7X1E6S8_9BACT</name>
<reference evidence="2 3" key="1">
    <citation type="submission" date="2020-07" db="EMBL/GenBank/DDBJ databases">
        <authorList>
            <person name="Feng X."/>
        </authorList>
    </citation>
    <scope>NUCLEOTIDE SEQUENCE [LARGE SCALE GENOMIC DNA]</scope>
    <source>
        <strain evidence="2 3">JCM23202</strain>
    </source>
</reference>
<evidence type="ECO:0000256" key="1">
    <source>
        <dbReference type="SAM" id="MobiDB-lite"/>
    </source>
</evidence>
<sequence>MSQSYSTQNKIALIWDFDKTLIPGYMQQPIFEKFEIDESLFWDEVNTMAGRYKERGYTVSGESVYLNHILTYARAGKMPGLNNKMLRELGKEIVFYEGLPNFFEELRELTRSRPEYVRHDLQLEHYIVSTGLAEMIRGSAIAPYVDGIWGSEFIENPLQPGYLDQDDFDMESDDIVSQIGTMIDNTTKTRALFEINKGANKNDTIDVNAKMAAEDRRIPFQNMIYIADGPSDVPSFSVLRKFGGKAYAVYKPGNDAEFEQNDLLLQTDRIHAYGPARYCSDSNTSMWLRMHVHKICQRIVADREAYLTQRVAKPPRHLKDEEVPLPEEQVEQDVFDLD</sequence>
<feature type="compositionally biased region" description="Acidic residues" evidence="1">
    <location>
        <begin position="323"/>
        <end position="338"/>
    </location>
</feature>
<gene>
    <name evidence="2" type="ORF">H5P27_00835</name>
</gene>
<dbReference type="Gene3D" id="3.40.50.1000">
    <property type="entry name" value="HAD superfamily/HAD-like"/>
    <property type="match status" value="1"/>
</dbReference>
<accession>A0A7X1E6S8</accession>
<dbReference type="RefSeq" id="WP_185658485.1">
    <property type="nucleotide sequence ID" value="NZ_CAWPOO010000001.1"/>
</dbReference>
<dbReference type="InterPro" id="IPR036412">
    <property type="entry name" value="HAD-like_sf"/>
</dbReference>
<dbReference type="EMBL" id="JACHVC010000001">
    <property type="protein sequence ID" value="MBC2604594.1"/>
    <property type="molecule type" value="Genomic_DNA"/>
</dbReference>
<keyword evidence="2" id="KW-0378">Hydrolase</keyword>
<evidence type="ECO:0000313" key="2">
    <source>
        <dbReference type="EMBL" id="MBC2604594.1"/>
    </source>
</evidence>